<name>A0AAW0Q9N7_9PEZI</name>
<evidence type="ECO:0000313" key="2">
    <source>
        <dbReference type="EMBL" id="KAK8096900.1"/>
    </source>
</evidence>
<protein>
    <submittedName>
        <fullName evidence="2">Uncharacterized protein</fullName>
    </submittedName>
</protein>
<gene>
    <name evidence="2" type="ORF">PG999_012844</name>
</gene>
<accession>A0AAW0Q9N7</accession>
<feature type="compositionally biased region" description="Polar residues" evidence="1">
    <location>
        <begin position="53"/>
        <end position="65"/>
    </location>
</feature>
<evidence type="ECO:0000313" key="3">
    <source>
        <dbReference type="Proteomes" id="UP001392437"/>
    </source>
</evidence>
<evidence type="ECO:0000256" key="1">
    <source>
        <dbReference type="SAM" id="MobiDB-lite"/>
    </source>
</evidence>
<feature type="compositionally biased region" description="Polar residues" evidence="1">
    <location>
        <begin position="36"/>
        <end position="45"/>
    </location>
</feature>
<dbReference type="AlphaFoldDB" id="A0AAW0Q9N7"/>
<sequence length="128" mass="14013">MAGIVRTVELGGLDNPNFTFIPIVRPLYRRIRESTRSPSSYQKNSAGGDWPQRDSSSLHLQTVGGSSMHGGGPLTPNDLLKRDMKLGLKTLAITQVISTKPGQEEIEMLGEEYRNSVKVTGDVSVSRE</sequence>
<keyword evidence="3" id="KW-1185">Reference proteome</keyword>
<proteinExistence type="predicted"/>
<dbReference type="Proteomes" id="UP001392437">
    <property type="component" value="Unassembled WGS sequence"/>
</dbReference>
<comment type="caution">
    <text evidence="2">The sequence shown here is derived from an EMBL/GenBank/DDBJ whole genome shotgun (WGS) entry which is preliminary data.</text>
</comment>
<dbReference type="EMBL" id="JAQQWP010000010">
    <property type="protein sequence ID" value="KAK8096900.1"/>
    <property type="molecule type" value="Genomic_DNA"/>
</dbReference>
<organism evidence="2 3">
    <name type="scientific">Apiospora kogelbergensis</name>
    <dbReference type="NCBI Taxonomy" id="1337665"/>
    <lineage>
        <taxon>Eukaryota</taxon>
        <taxon>Fungi</taxon>
        <taxon>Dikarya</taxon>
        <taxon>Ascomycota</taxon>
        <taxon>Pezizomycotina</taxon>
        <taxon>Sordariomycetes</taxon>
        <taxon>Xylariomycetidae</taxon>
        <taxon>Amphisphaeriales</taxon>
        <taxon>Apiosporaceae</taxon>
        <taxon>Apiospora</taxon>
    </lineage>
</organism>
<feature type="region of interest" description="Disordered" evidence="1">
    <location>
        <begin position="33"/>
        <end position="78"/>
    </location>
</feature>
<reference evidence="2 3" key="1">
    <citation type="submission" date="2023-01" db="EMBL/GenBank/DDBJ databases">
        <title>Analysis of 21 Apiospora genomes using comparative genomics revels a genus with tremendous synthesis potential of carbohydrate active enzymes and secondary metabolites.</title>
        <authorList>
            <person name="Sorensen T."/>
        </authorList>
    </citation>
    <scope>NUCLEOTIDE SEQUENCE [LARGE SCALE GENOMIC DNA]</scope>
    <source>
        <strain evidence="2 3">CBS 117206</strain>
    </source>
</reference>